<reference evidence="3 4" key="1">
    <citation type="journal article" date="2013" name="Nature">
        <title>Insights into bilaterian evolution from three spiralian genomes.</title>
        <authorList>
            <person name="Simakov O."/>
            <person name="Marletaz F."/>
            <person name="Cho S.J."/>
            <person name="Edsinger-Gonzales E."/>
            <person name="Havlak P."/>
            <person name="Hellsten U."/>
            <person name="Kuo D.H."/>
            <person name="Larsson T."/>
            <person name="Lv J."/>
            <person name="Arendt D."/>
            <person name="Savage R."/>
            <person name="Osoegawa K."/>
            <person name="de Jong P."/>
            <person name="Grimwood J."/>
            <person name="Chapman J.A."/>
            <person name="Shapiro H."/>
            <person name="Aerts A."/>
            <person name="Otillar R.P."/>
            <person name="Terry A.Y."/>
            <person name="Boore J.L."/>
            <person name="Grigoriev I.V."/>
            <person name="Lindberg D.R."/>
            <person name="Seaver E.C."/>
            <person name="Weisblat D.A."/>
            <person name="Putnam N.H."/>
            <person name="Rokhsar D.S."/>
        </authorList>
    </citation>
    <scope>NUCLEOTIDE SEQUENCE [LARGE SCALE GENOMIC DNA]</scope>
</reference>
<evidence type="ECO:0000313" key="4">
    <source>
        <dbReference type="Proteomes" id="UP000030746"/>
    </source>
</evidence>
<dbReference type="Proteomes" id="UP000030746">
    <property type="component" value="Unassembled WGS sequence"/>
</dbReference>
<dbReference type="InterPro" id="IPR013653">
    <property type="entry name" value="GCN5-like_dom"/>
</dbReference>
<dbReference type="SUPFAM" id="SSF55729">
    <property type="entry name" value="Acyl-CoA N-acyltransferases (Nat)"/>
    <property type="match status" value="1"/>
</dbReference>
<dbReference type="AlphaFoldDB" id="V3ZV79"/>
<organism evidence="3 4">
    <name type="scientific">Lottia gigantea</name>
    <name type="common">Giant owl limpet</name>
    <dbReference type="NCBI Taxonomy" id="225164"/>
    <lineage>
        <taxon>Eukaryota</taxon>
        <taxon>Metazoa</taxon>
        <taxon>Spiralia</taxon>
        <taxon>Lophotrochozoa</taxon>
        <taxon>Mollusca</taxon>
        <taxon>Gastropoda</taxon>
        <taxon>Patellogastropoda</taxon>
        <taxon>Lottioidea</taxon>
        <taxon>Lottiidae</taxon>
        <taxon>Lottia</taxon>
    </lineage>
</organism>
<feature type="domain" description="N-acetyltransferase" evidence="2">
    <location>
        <begin position="149"/>
        <end position="278"/>
    </location>
</feature>
<gene>
    <name evidence="3" type="ORF">LOTGIDRAFT_235312</name>
</gene>
<keyword evidence="1" id="KW-0808">Transferase</keyword>
<dbReference type="OMA" id="QTHICHT"/>
<dbReference type="PANTHER" id="PTHR15298:SF1">
    <property type="entry name" value="GLYCINE N-ACYLTRANSFERASE-LIKE PROTEIN"/>
    <property type="match status" value="1"/>
</dbReference>
<dbReference type="Gene3D" id="3.40.630.30">
    <property type="match status" value="1"/>
</dbReference>
<dbReference type="GO" id="GO:0005739">
    <property type="term" value="C:mitochondrion"/>
    <property type="evidence" value="ECO:0007669"/>
    <property type="project" value="InterPro"/>
</dbReference>
<evidence type="ECO:0000313" key="3">
    <source>
        <dbReference type="EMBL" id="ESO86485.1"/>
    </source>
</evidence>
<accession>V3ZV79</accession>
<dbReference type="PROSITE" id="PS51186">
    <property type="entry name" value="GNAT"/>
    <property type="match status" value="1"/>
</dbReference>
<protein>
    <recommendedName>
        <fullName evidence="1">Glycine N-acyltransferase-like protein</fullName>
        <ecNumber evidence="1">2.3.1.-</ecNumber>
    </recommendedName>
</protein>
<comment type="similarity">
    <text evidence="1">Belongs to the glycine N-acyltransferase family.</text>
</comment>
<name>V3ZV79_LOTGI</name>
<dbReference type="InterPro" id="IPR000182">
    <property type="entry name" value="GNAT_dom"/>
</dbReference>
<dbReference type="GeneID" id="20249815"/>
<sequence>MIYQVITKTEVDQLTDELKIEFPGSAKIFYVLRNYLLGLMEGFEVIVDNWPEWTCIILKPGSDQEVPGYFEHFYICYAKSVASLKFFIQRPGVIDWKKPATFTGVPYDILPVIHEVCRKHGGHLPYIEPRFMYCWTTKPPEMPKIPEGIKLTTLFPEHAEQLQCDWKNVRGGSDLDIYFRRVIKNFDSSALINEQGELLAYICMQFNGSMAMLHVNKNHRGYGYGEILLKAMTHKLTSNKEVAYGFIPTKDDLGIKKAQVLGYTWIPQGNMVWVKYLPTPKPQKAIDTSDESSDLALSDDEEPNIFINAIPLAVNKKSHKPNCFTSYVKLT</sequence>
<dbReference type="EMBL" id="KB203049">
    <property type="protein sequence ID" value="ESO86485.1"/>
    <property type="molecule type" value="Genomic_DNA"/>
</dbReference>
<dbReference type="InterPro" id="IPR016181">
    <property type="entry name" value="Acyl_CoA_acyltransferase"/>
</dbReference>
<dbReference type="STRING" id="225164.V3ZV79"/>
<dbReference type="RefSeq" id="XP_009062723.1">
    <property type="nucleotide sequence ID" value="XM_009064475.1"/>
</dbReference>
<dbReference type="InterPro" id="IPR010313">
    <property type="entry name" value="Glycine_N-acyltransferase"/>
</dbReference>
<dbReference type="Pfam" id="PF06021">
    <property type="entry name" value="Gly_acyl_tr_N"/>
    <property type="match status" value="1"/>
</dbReference>
<dbReference type="InterPro" id="IPR015938">
    <property type="entry name" value="Glycine_N-acyltransferase_N"/>
</dbReference>
<keyword evidence="4" id="KW-1185">Reference proteome</keyword>
<keyword evidence="1" id="KW-0012">Acyltransferase</keyword>
<evidence type="ECO:0000256" key="1">
    <source>
        <dbReference type="RuleBase" id="RU368002"/>
    </source>
</evidence>
<dbReference type="Pfam" id="PF08445">
    <property type="entry name" value="FR47"/>
    <property type="match status" value="1"/>
</dbReference>
<dbReference type="KEGG" id="lgi:LOTGIDRAFT_235312"/>
<dbReference type="EC" id="2.3.1.-" evidence="1"/>
<evidence type="ECO:0000259" key="2">
    <source>
        <dbReference type="PROSITE" id="PS51186"/>
    </source>
</evidence>
<proteinExistence type="inferred from homology"/>
<dbReference type="PANTHER" id="PTHR15298">
    <property type="entry name" value="L-COA N-ACYLTRANSFERASE-RELATED"/>
    <property type="match status" value="1"/>
</dbReference>
<dbReference type="GO" id="GO:0047961">
    <property type="term" value="F:glycine N-acyltransferase activity"/>
    <property type="evidence" value="ECO:0007669"/>
    <property type="project" value="InterPro"/>
</dbReference>
<dbReference type="OrthoDB" id="61870at2759"/>
<dbReference type="HOGENOM" id="CLU_075648_0_0_1"/>
<dbReference type="CTD" id="20249815"/>